<comment type="catalytic activity">
    <reaction evidence="4">
        <text>dTTP + H2O = dTMP + diphosphate + H(+)</text>
        <dbReference type="Rhea" id="RHEA:28534"/>
        <dbReference type="ChEBI" id="CHEBI:15377"/>
        <dbReference type="ChEBI" id="CHEBI:15378"/>
        <dbReference type="ChEBI" id="CHEBI:33019"/>
        <dbReference type="ChEBI" id="CHEBI:37568"/>
        <dbReference type="ChEBI" id="CHEBI:63528"/>
        <dbReference type="EC" id="3.6.1.9"/>
    </reaction>
</comment>
<reference evidence="5 6" key="1">
    <citation type="submission" date="2016-12" db="EMBL/GenBank/DDBJ databases">
        <title>Study of bacterial adaptation to deep sea.</title>
        <authorList>
            <person name="Song J."/>
            <person name="Yoshizawa S."/>
            <person name="Kogure K."/>
        </authorList>
    </citation>
    <scope>NUCLEOTIDE SEQUENCE [LARGE SCALE GENOMIC DNA]</scope>
    <source>
        <strain evidence="5 6">SAORIC-165</strain>
    </source>
</reference>
<dbReference type="HAMAP" id="MF_00528">
    <property type="entry name" value="Maf"/>
    <property type="match status" value="1"/>
</dbReference>
<dbReference type="PIRSF" id="PIRSF006305">
    <property type="entry name" value="Maf"/>
    <property type="match status" value="1"/>
</dbReference>
<dbReference type="EC" id="3.6.1.9" evidence="4"/>
<evidence type="ECO:0000256" key="2">
    <source>
        <dbReference type="ARBA" id="ARBA00022801"/>
    </source>
</evidence>
<comment type="cofactor">
    <cofactor evidence="1 4">
        <name>a divalent metal cation</name>
        <dbReference type="ChEBI" id="CHEBI:60240"/>
    </cofactor>
</comment>
<dbReference type="Pfam" id="PF02545">
    <property type="entry name" value="Maf"/>
    <property type="match status" value="1"/>
</dbReference>
<dbReference type="SUPFAM" id="SSF52972">
    <property type="entry name" value="ITPase-like"/>
    <property type="match status" value="1"/>
</dbReference>
<accession>A0A2S7U0G5</accession>
<dbReference type="EMBL" id="MQWA01000001">
    <property type="protein sequence ID" value="PQJ27683.1"/>
    <property type="molecule type" value="Genomic_DNA"/>
</dbReference>
<dbReference type="OrthoDB" id="9807767at2"/>
<feature type="site" description="Important for substrate specificity" evidence="4">
    <location>
        <position position="13"/>
    </location>
</feature>
<feature type="active site" description="Proton acceptor" evidence="4">
    <location>
        <position position="70"/>
    </location>
</feature>
<keyword evidence="4" id="KW-0963">Cytoplasm</keyword>
<evidence type="ECO:0000256" key="4">
    <source>
        <dbReference type="HAMAP-Rule" id="MF_00528"/>
    </source>
</evidence>
<keyword evidence="2 4" id="KW-0378">Hydrolase</keyword>
<dbReference type="RefSeq" id="WP_105042170.1">
    <property type="nucleotide sequence ID" value="NZ_MQWA01000001.1"/>
</dbReference>
<comment type="caution">
    <text evidence="4">Lacks conserved residue(s) required for the propagation of feature annotation.</text>
</comment>
<keyword evidence="6" id="KW-1185">Reference proteome</keyword>
<dbReference type="NCBIfam" id="TIGR00172">
    <property type="entry name" value="maf"/>
    <property type="match status" value="1"/>
</dbReference>
<dbReference type="GO" id="GO:0036221">
    <property type="term" value="F:UTP diphosphatase activity"/>
    <property type="evidence" value="ECO:0007669"/>
    <property type="project" value="RHEA"/>
</dbReference>
<dbReference type="InterPro" id="IPR003697">
    <property type="entry name" value="Maf-like"/>
</dbReference>
<dbReference type="PANTHER" id="PTHR43213">
    <property type="entry name" value="BIFUNCTIONAL DTTP/UTP PYROPHOSPHATASE/METHYLTRANSFERASE PROTEIN-RELATED"/>
    <property type="match status" value="1"/>
</dbReference>
<evidence type="ECO:0000256" key="3">
    <source>
        <dbReference type="ARBA" id="ARBA00023080"/>
    </source>
</evidence>
<sequence>MKKRLILASGSPRRKELLAELGFSFEVITSDAEEEHRSDIPLTVLCERNAELKTQAVASQYPDAVVLGGDTLVYIDEEPLGKPKSEEEAVVMLKRLSGRTHQVCSGMCLIEEGRVVPFHAVTDVVFKTISEETIRSYMAKVNVMDKAGSYAVQECGDMIIESVSGDFSNVVGLPQALVLEQLQSFGLQPEPDLAS</sequence>
<dbReference type="CDD" id="cd00555">
    <property type="entry name" value="Maf"/>
    <property type="match status" value="1"/>
</dbReference>
<evidence type="ECO:0000313" key="6">
    <source>
        <dbReference type="Proteomes" id="UP000239907"/>
    </source>
</evidence>
<comment type="catalytic activity">
    <reaction evidence="4">
        <text>UTP + H2O = UMP + diphosphate + H(+)</text>
        <dbReference type="Rhea" id="RHEA:29395"/>
        <dbReference type="ChEBI" id="CHEBI:15377"/>
        <dbReference type="ChEBI" id="CHEBI:15378"/>
        <dbReference type="ChEBI" id="CHEBI:33019"/>
        <dbReference type="ChEBI" id="CHEBI:46398"/>
        <dbReference type="ChEBI" id="CHEBI:57865"/>
        <dbReference type="EC" id="3.6.1.9"/>
    </reaction>
</comment>
<dbReference type="GO" id="GO:0036218">
    <property type="term" value="F:dTTP diphosphatase activity"/>
    <property type="evidence" value="ECO:0007669"/>
    <property type="project" value="RHEA"/>
</dbReference>
<dbReference type="AlphaFoldDB" id="A0A2S7U0G5"/>
<gene>
    <name evidence="5" type="ORF">BSZ32_03655</name>
</gene>
<proteinExistence type="inferred from homology"/>
<name>A0A2S7U0G5_9BACT</name>
<comment type="subcellular location">
    <subcellularLocation>
        <location evidence="4">Cytoplasm</location>
    </subcellularLocation>
</comment>
<keyword evidence="3 4" id="KW-0546">Nucleotide metabolism</keyword>
<comment type="caution">
    <text evidence="5">The sequence shown here is derived from an EMBL/GenBank/DDBJ whole genome shotgun (WGS) entry which is preliminary data.</text>
</comment>
<dbReference type="PANTHER" id="PTHR43213:SF5">
    <property type="entry name" value="BIFUNCTIONAL DTTP_UTP PYROPHOSPHATASE_METHYLTRANSFERASE PROTEIN-RELATED"/>
    <property type="match status" value="1"/>
</dbReference>
<comment type="function">
    <text evidence="4">Nucleoside triphosphate pyrophosphatase that hydrolyzes dTTP and UTP. May have a dual role in cell division arrest and in preventing the incorporation of modified nucleotides into cellular nucleic acids.</text>
</comment>
<evidence type="ECO:0000313" key="5">
    <source>
        <dbReference type="EMBL" id="PQJ27683.1"/>
    </source>
</evidence>
<dbReference type="Gene3D" id="3.90.950.10">
    <property type="match status" value="1"/>
</dbReference>
<dbReference type="InterPro" id="IPR029001">
    <property type="entry name" value="ITPase-like_fam"/>
</dbReference>
<dbReference type="Proteomes" id="UP000239907">
    <property type="component" value="Unassembled WGS sequence"/>
</dbReference>
<organism evidence="5 6">
    <name type="scientific">Rubritalea profundi</name>
    <dbReference type="NCBI Taxonomy" id="1658618"/>
    <lineage>
        <taxon>Bacteria</taxon>
        <taxon>Pseudomonadati</taxon>
        <taxon>Verrucomicrobiota</taxon>
        <taxon>Verrucomicrobiia</taxon>
        <taxon>Verrucomicrobiales</taxon>
        <taxon>Rubritaleaceae</taxon>
        <taxon>Rubritalea</taxon>
    </lineage>
</organism>
<protein>
    <recommendedName>
        <fullName evidence="4">dTTP/UTP pyrophosphatase</fullName>
        <shortName evidence="4">dTTPase/UTPase</shortName>
        <ecNumber evidence="4">3.6.1.9</ecNumber>
    </recommendedName>
    <alternativeName>
        <fullName evidence="4">Nucleoside triphosphate pyrophosphatase</fullName>
    </alternativeName>
    <alternativeName>
        <fullName evidence="4">Nucleotide pyrophosphatase</fullName>
        <shortName evidence="4">Nucleotide PPase</shortName>
    </alternativeName>
</protein>
<dbReference type="GO" id="GO:0009117">
    <property type="term" value="P:nucleotide metabolic process"/>
    <property type="evidence" value="ECO:0007669"/>
    <property type="project" value="UniProtKB-KW"/>
</dbReference>
<evidence type="ECO:0000256" key="1">
    <source>
        <dbReference type="ARBA" id="ARBA00001968"/>
    </source>
</evidence>
<feature type="site" description="Important for substrate specificity" evidence="4">
    <location>
        <position position="71"/>
    </location>
</feature>
<feature type="site" description="Important for substrate specificity" evidence="4">
    <location>
        <position position="153"/>
    </location>
</feature>
<comment type="similarity">
    <text evidence="4">Belongs to the Maf family. YhdE subfamily.</text>
</comment>
<dbReference type="GO" id="GO:0005737">
    <property type="term" value="C:cytoplasm"/>
    <property type="evidence" value="ECO:0007669"/>
    <property type="project" value="UniProtKB-SubCell"/>
</dbReference>